<dbReference type="InterPro" id="IPR013542">
    <property type="entry name" value="QueG_DUF1730"/>
</dbReference>
<keyword evidence="7 9" id="KW-0408">Iron</keyword>
<dbReference type="PANTHER" id="PTHR30002">
    <property type="entry name" value="EPOXYQUEUOSINE REDUCTASE"/>
    <property type="match status" value="1"/>
</dbReference>
<feature type="active site" description="Proton donor" evidence="9">
    <location>
        <position position="145"/>
    </location>
</feature>
<feature type="binding site" evidence="9">
    <location>
        <begin position="253"/>
        <end position="254"/>
    </location>
    <ligand>
        <name>cob(II)alamin</name>
        <dbReference type="ChEBI" id="CHEBI:16304"/>
    </ligand>
</feature>
<evidence type="ECO:0000256" key="4">
    <source>
        <dbReference type="ARBA" id="ARBA00022723"/>
    </source>
</evidence>
<protein>
    <recommendedName>
        <fullName evidence="9">Epoxyqueuosine reductase</fullName>
        <ecNumber evidence="9">1.17.99.6</ecNumber>
    </recommendedName>
    <alternativeName>
        <fullName evidence="9">Queuosine biosynthesis protein QueG</fullName>
    </alternativeName>
</protein>
<evidence type="ECO:0000256" key="2">
    <source>
        <dbReference type="ARBA" id="ARBA00022490"/>
    </source>
</evidence>
<feature type="binding site" evidence="9">
    <location>
        <position position="210"/>
    </location>
    <ligand>
        <name>[4Fe-4S] cluster</name>
        <dbReference type="ChEBI" id="CHEBI:49883"/>
        <label>2</label>
    </ligand>
</feature>
<comment type="catalytic activity">
    <reaction evidence="9">
        <text>epoxyqueuosine(34) in tRNA + AH2 = queuosine(34) in tRNA + A + H2O</text>
        <dbReference type="Rhea" id="RHEA:32159"/>
        <dbReference type="Rhea" id="RHEA-COMP:18571"/>
        <dbReference type="Rhea" id="RHEA-COMP:18582"/>
        <dbReference type="ChEBI" id="CHEBI:13193"/>
        <dbReference type="ChEBI" id="CHEBI:15377"/>
        <dbReference type="ChEBI" id="CHEBI:17499"/>
        <dbReference type="ChEBI" id="CHEBI:194431"/>
        <dbReference type="ChEBI" id="CHEBI:194443"/>
        <dbReference type="EC" id="1.17.99.6"/>
    </reaction>
</comment>
<dbReference type="GO" id="GO:0046872">
    <property type="term" value="F:metal ion binding"/>
    <property type="evidence" value="ECO:0007669"/>
    <property type="project" value="UniProtKB-KW"/>
</dbReference>
<comment type="subunit">
    <text evidence="9">Monomer.</text>
</comment>
<dbReference type="SUPFAM" id="SSF54862">
    <property type="entry name" value="4Fe-4S ferredoxins"/>
    <property type="match status" value="1"/>
</dbReference>
<dbReference type="AlphaFoldDB" id="A0A2U2AJ22"/>
<keyword evidence="2 9" id="KW-0963">Cytoplasm</keyword>
<dbReference type="Proteomes" id="UP000244948">
    <property type="component" value="Unassembled WGS sequence"/>
</dbReference>
<keyword evidence="4 9" id="KW-0479">Metal-binding</keyword>
<dbReference type="Pfam" id="PF08331">
    <property type="entry name" value="QueG_DUF1730"/>
    <property type="match status" value="1"/>
</dbReference>
<feature type="domain" description="4Fe-4S ferredoxin-type" evidence="10">
    <location>
        <begin position="191"/>
        <end position="220"/>
    </location>
</feature>
<evidence type="ECO:0000256" key="8">
    <source>
        <dbReference type="ARBA" id="ARBA00023014"/>
    </source>
</evidence>
<comment type="cofactor">
    <cofactor evidence="9">
        <name>[4Fe-4S] cluster</name>
        <dbReference type="ChEBI" id="CHEBI:49883"/>
    </cofactor>
    <text evidence="9">Binds 2 [4Fe-4S] clusters per monomer.</text>
</comment>
<dbReference type="GO" id="GO:0051539">
    <property type="term" value="F:4 iron, 4 sulfur cluster binding"/>
    <property type="evidence" value="ECO:0007669"/>
    <property type="project" value="UniProtKB-KW"/>
</dbReference>
<dbReference type="NCBIfam" id="TIGR00276">
    <property type="entry name" value="tRNA epoxyqueuosine(34) reductase QueG"/>
    <property type="match status" value="1"/>
</dbReference>
<comment type="function">
    <text evidence="9">Catalyzes the conversion of epoxyqueuosine (oQ) to queuosine (Q), which is a hypermodified base found in the wobble positions of tRNA(Asp), tRNA(Asn), tRNA(His) and tRNA(Tyr).</text>
</comment>
<evidence type="ECO:0000256" key="3">
    <source>
        <dbReference type="ARBA" id="ARBA00022694"/>
    </source>
</evidence>
<feature type="binding site" evidence="9">
    <location>
        <position position="260"/>
    </location>
    <ligand>
        <name>[4Fe-4S] cluster</name>
        <dbReference type="ChEBI" id="CHEBI:49883"/>
        <label>1</label>
    </ligand>
</feature>
<name>A0A2U2AJ22_9GAMM</name>
<feature type="binding site" evidence="9">
    <location>
        <position position="169"/>
    </location>
    <ligand>
        <name>cob(II)alamin</name>
        <dbReference type="ChEBI" id="CHEBI:16304"/>
    </ligand>
</feature>
<dbReference type="InterPro" id="IPR004453">
    <property type="entry name" value="QueG"/>
</dbReference>
<evidence type="ECO:0000256" key="6">
    <source>
        <dbReference type="ARBA" id="ARBA00023002"/>
    </source>
</evidence>
<feature type="binding site" evidence="9">
    <location>
        <position position="166"/>
    </location>
    <ligand>
        <name>cob(II)alamin</name>
        <dbReference type="ChEBI" id="CHEBI:16304"/>
    </ligand>
</feature>
<dbReference type="PANTHER" id="PTHR30002:SF4">
    <property type="entry name" value="EPOXYQUEUOSINE REDUCTASE"/>
    <property type="match status" value="1"/>
</dbReference>
<dbReference type="Pfam" id="PF13484">
    <property type="entry name" value="Fer4_16"/>
    <property type="match status" value="1"/>
</dbReference>
<feature type="binding site" evidence="9">
    <location>
        <position position="203"/>
    </location>
    <ligand>
        <name>[4Fe-4S] cluster</name>
        <dbReference type="ChEBI" id="CHEBI:49883"/>
        <label>1</label>
    </ligand>
</feature>
<dbReference type="GO" id="GO:0008616">
    <property type="term" value="P:tRNA queuosine(34) biosynthetic process"/>
    <property type="evidence" value="ECO:0007669"/>
    <property type="project" value="UniProtKB-UniRule"/>
</dbReference>
<keyword evidence="9" id="KW-0846">Cobalamin</keyword>
<feature type="binding site" evidence="9">
    <location>
        <position position="226"/>
    </location>
    <ligand>
        <name>[4Fe-4S] cluster</name>
        <dbReference type="ChEBI" id="CHEBI:49883"/>
        <label>2</label>
    </ligand>
</feature>
<dbReference type="GO" id="GO:0005737">
    <property type="term" value="C:cytoplasm"/>
    <property type="evidence" value="ECO:0007669"/>
    <property type="project" value="UniProtKB-SubCell"/>
</dbReference>
<gene>
    <name evidence="9 11" type="primary">queG</name>
    <name evidence="11" type="ORF">DC082_08340</name>
</gene>
<comment type="cofactor">
    <cofactor evidence="9">
        <name>cob(II)alamin</name>
        <dbReference type="ChEBI" id="CHEBI:16304"/>
    </cofactor>
</comment>
<feature type="binding site" evidence="9">
    <location>
        <position position="145"/>
    </location>
    <ligand>
        <name>cob(II)alamin</name>
        <dbReference type="ChEBI" id="CHEBI:16304"/>
    </ligand>
</feature>
<comment type="caution">
    <text evidence="9">Lacks conserved residue(s) required for the propagation of feature annotation.</text>
</comment>
<reference evidence="11 12" key="1">
    <citation type="journal article" date="2018" name="Genome Announc.">
        <title>Ignatzschineria cameli sp. nov., isolated from necrotic foot tissue of dromedaries (Camelus dromedarius) and associated maggots (Wohlfahrtia species) in Dubai.</title>
        <authorList>
            <person name="Tsang C.C."/>
            <person name="Tang J.Y."/>
            <person name="Fong J.Y."/>
            <person name="Kinne J."/>
            <person name="Lee H.H."/>
            <person name="Joseph M."/>
            <person name="Jose S."/>
            <person name="Schuster R.K."/>
            <person name="Tang Y."/>
            <person name="Sivakumar S."/>
            <person name="Chen J.H."/>
            <person name="Teng J.L."/>
            <person name="Lau S.K."/>
            <person name="Wernery U."/>
            <person name="Woo P.C."/>
        </authorList>
    </citation>
    <scope>NUCLEOTIDE SEQUENCE [LARGE SCALE GENOMIC DNA]</scope>
    <source>
        <strain evidence="11 12">KCTC 22643</strain>
    </source>
</reference>
<evidence type="ECO:0000313" key="12">
    <source>
        <dbReference type="Proteomes" id="UP000244948"/>
    </source>
</evidence>
<dbReference type="EMBL" id="QEWR01000004">
    <property type="protein sequence ID" value="PWD82626.1"/>
    <property type="molecule type" value="Genomic_DNA"/>
</dbReference>
<proteinExistence type="inferred from homology"/>
<dbReference type="EC" id="1.17.99.6" evidence="9"/>
<feature type="binding site" evidence="9">
    <location>
        <position position="68"/>
    </location>
    <ligand>
        <name>cob(II)alamin</name>
        <dbReference type="ChEBI" id="CHEBI:16304"/>
    </ligand>
</feature>
<feature type="binding site" evidence="9">
    <location>
        <position position="228"/>
    </location>
    <ligand>
        <name>cob(II)alamin</name>
        <dbReference type="ChEBI" id="CHEBI:16304"/>
    </ligand>
</feature>
<feature type="binding site" evidence="9">
    <location>
        <position position="206"/>
    </location>
    <ligand>
        <name>[4Fe-4S] cluster</name>
        <dbReference type="ChEBI" id="CHEBI:49883"/>
        <label>1</label>
    </ligand>
</feature>
<dbReference type="PROSITE" id="PS51379">
    <property type="entry name" value="4FE4S_FER_2"/>
    <property type="match status" value="1"/>
</dbReference>
<feature type="binding site" evidence="9">
    <location>
        <position position="253"/>
    </location>
    <ligand>
        <name>[4Fe-4S] cluster</name>
        <dbReference type="ChEBI" id="CHEBI:49883"/>
        <label>2</label>
    </ligand>
</feature>
<dbReference type="GO" id="GO:0052693">
    <property type="term" value="F:epoxyqueuosine reductase activity"/>
    <property type="evidence" value="ECO:0007669"/>
    <property type="project" value="UniProtKB-UniRule"/>
</dbReference>
<accession>A0A2U2AJ22</accession>
<dbReference type="GO" id="GO:0031419">
    <property type="term" value="F:cobalamin binding"/>
    <property type="evidence" value="ECO:0007669"/>
    <property type="project" value="UniProtKB-KW"/>
</dbReference>
<keyword evidence="1 9" id="KW-0004">4Fe-4S</keyword>
<comment type="similarity">
    <text evidence="9">Belongs to the QueG family.</text>
</comment>
<comment type="pathway">
    <text evidence="9">tRNA modification; tRNA-queuosine biosynthesis.</text>
</comment>
<dbReference type="RefSeq" id="WP_109236579.1">
    <property type="nucleotide sequence ID" value="NZ_BMXZ01000003.1"/>
</dbReference>
<feature type="binding site" evidence="9">
    <location>
        <position position="200"/>
    </location>
    <ligand>
        <name>[4Fe-4S] cluster</name>
        <dbReference type="ChEBI" id="CHEBI:49883"/>
        <label>1</label>
    </ligand>
</feature>
<keyword evidence="6 9" id="KW-0560">Oxidoreductase</keyword>
<dbReference type="FunFam" id="3.30.70.20:FF:000017">
    <property type="entry name" value="Epoxyqueuosine reductase"/>
    <property type="match status" value="1"/>
</dbReference>
<evidence type="ECO:0000259" key="10">
    <source>
        <dbReference type="PROSITE" id="PS51379"/>
    </source>
</evidence>
<evidence type="ECO:0000313" key="11">
    <source>
        <dbReference type="EMBL" id="PWD82626.1"/>
    </source>
</evidence>
<evidence type="ECO:0000256" key="7">
    <source>
        <dbReference type="ARBA" id="ARBA00023004"/>
    </source>
</evidence>
<evidence type="ECO:0000256" key="1">
    <source>
        <dbReference type="ARBA" id="ARBA00022485"/>
    </source>
</evidence>
<dbReference type="InterPro" id="IPR017896">
    <property type="entry name" value="4Fe4S_Fe-S-bd"/>
</dbReference>
<keyword evidence="8 9" id="KW-0411">Iron-sulfur</keyword>
<keyword evidence="5 9" id="KW-0671">Queuosine biosynthesis</keyword>
<keyword evidence="12" id="KW-1185">Reference proteome</keyword>
<sequence>MRHETAHDTDYNSPQFIAKLKAKAAELGINELSSADIDPGKNRDYFIEWLGEGFHGDLDYMYKHGEKRYHPDLLVPGTVSMLTAQLHYFNPEIDAKARLEDPNHAYVAEYALGRDYHKVLRNMLTKLGKWLQEEIPGLEFRAFVDSAPVLERAFSQKSGLGFFGKNTMIIHPKRGSFFFLGELLLSKRIDIPSEPITNHCGQCTRCIKACPTDAIVSPFKIDARKCISYLTIEHFGPIPEEYRSAMGNRIFGCDDCQIVCPWNRFAIDLTTQDFFPRHKLDSSTLLELFSWTEAEFLRKTEGSPIRRLGYARWLRNIAIGIGNSPYSEENIEALKAKENFEDEAVREHVKWALEEQNEKNNRSIS</sequence>
<dbReference type="Gene3D" id="3.30.70.20">
    <property type="match status" value="1"/>
</dbReference>
<comment type="subcellular location">
    <subcellularLocation>
        <location evidence="9">Cytoplasm</location>
    </subcellularLocation>
</comment>
<dbReference type="InterPro" id="IPR017900">
    <property type="entry name" value="4Fe4S_Fe_S_CS"/>
</dbReference>
<evidence type="ECO:0000256" key="5">
    <source>
        <dbReference type="ARBA" id="ARBA00022785"/>
    </source>
</evidence>
<feature type="binding site" evidence="9">
    <location>
        <position position="256"/>
    </location>
    <ligand>
        <name>[4Fe-4S] cluster</name>
        <dbReference type="ChEBI" id="CHEBI:49883"/>
        <label>2</label>
    </ligand>
</feature>
<dbReference type="UniPathway" id="UPA00392"/>
<keyword evidence="3 9" id="KW-0819">tRNA processing</keyword>
<feature type="binding site" evidence="9">
    <location>
        <position position="180"/>
    </location>
    <ligand>
        <name>cob(II)alamin</name>
        <dbReference type="ChEBI" id="CHEBI:16304"/>
    </ligand>
</feature>
<dbReference type="HAMAP" id="MF_00916">
    <property type="entry name" value="QueG"/>
    <property type="match status" value="1"/>
</dbReference>
<evidence type="ECO:0000256" key="9">
    <source>
        <dbReference type="HAMAP-Rule" id="MF_00916"/>
    </source>
</evidence>
<organism evidence="11 12">
    <name type="scientific">Ignatzschineria indica</name>
    <dbReference type="NCBI Taxonomy" id="472583"/>
    <lineage>
        <taxon>Bacteria</taxon>
        <taxon>Pseudomonadati</taxon>
        <taxon>Pseudomonadota</taxon>
        <taxon>Gammaproteobacteria</taxon>
        <taxon>Cardiobacteriales</taxon>
        <taxon>Ignatzschineriaceae</taxon>
        <taxon>Ignatzschineria</taxon>
    </lineage>
</organism>
<comment type="caution">
    <text evidence="11">The sequence shown here is derived from an EMBL/GenBank/DDBJ whole genome shotgun (WGS) entry which is preliminary data.</text>
</comment>
<keyword evidence="9" id="KW-0170">Cobalt</keyword>
<dbReference type="PROSITE" id="PS00198">
    <property type="entry name" value="4FE4S_FER_1"/>
    <property type="match status" value="1"/>
</dbReference>